<keyword evidence="4" id="KW-1185">Reference proteome</keyword>
<feature type="region of interest" description="Disordered" evidence="1">
    <location>
        <begin position="44"/>
        <end position="248"/>
    </location>
</feature>
<dbReference type="Pfam" id="PF00786">
    <property type="entry name" value="PBD"/>
    <property type="match status" value="1"/>
</dbReference>
<dbReference type="AlphaFoldDB" id="A0AAV6Y3X6"/>
<sequence length="248" mass="27073">MATKMKGLFKGLRYISHIFEEEKEDDIQIGFPTDVKHVAHIGWDGPTVHESPSWMKEFNSSSSLKSAPLGPPPGEPREDPEIKWVSEDSKRGLRATDSPGRDLPEVPKSSRRHNSAESNPNDSPRKKDSSSKSRHSRKHHSKDKDLSEGSVKSGRKTQESGPSSNLPDIPKKSRRKKSKESVNGGGSSRGKSTKGDNDPTGESGGGSSRGKSKRASKYSDPGIDNESLEQIPGSQSGHIPSILDREEK</sequence>
<feature type="domain" description="CRIB" evidence="2">
    <location>
        <begin position="29"/>
        <end position="42"/>
    </location>
</feature>
<accession>A0AAV6Y3X6</accession>
<dbReference type="CDD" id="cd00132">
    <property type="entry name" value="CRIB"/>
    <property type="match status" value="1"/>
</dbReference>
<dbReference type="Gene3D" id="3.90.810.10">
    <property type="entry name" value="CRIB domain"/>
    <property type="match status" value="1"/>
</dbReference>
<evidence type="ECO:0000313" key="3">
    <source>
        <dbReference type="EMBL" id="KAG8389188.1"/>
    </source>
</evidence>
<name>A0AAV6Y3X6_9LAMI</name>
<dbReference type="InterPro" id="IPR000095">
    <property type="entry name" value="CRIB_dom"/>
</dbReference>
<dbReference type="Proteomes" id="UP000826271">
    <property type="component" value="Unassembled WGS sequence"/>
</dbReference>
<dbReference type="EMBL" id="WHWC01000002">
    <property type="protein sequence ID" value="KAG8389188.1"/>
    <property type="molecule type" value="Genomic_DNA"/>
</dbReference>
<reference evidence="3" key="1">
    <citation type="submission" date="2019-10" db="EMBL/GenBank/DDBJ databases">
        <authorList>
            <person name="Zhang R."/>
            <person name="Pan Y."/>
            <person name="Wang J."/>
            <person name="Ma R."/>
            <person name="Yu S."/>
        </authorList>
    </citation>
    <scope>NUCLEOTIDE SEQUENCE</scope>
    <source>
        <strain evidence="3">LA-IB0</strain>
        <tissue evidence="3">Leaf</tissue>
    </source>
</reference>
<proteinExistence type="predicted"/>
<dbReference type="FunFam" id="3.90.810.10:FF:000029">
    <property type="entry name" value="Elongation factor Ts, mitochondrial"/>
    <property type="match status" value="1"/>
</dbReference>
<feature type="compositionally biased region" description="Basic and acidic residues" evidence="1">
    <location>
        <begin position="75"/>
        <end position="91"/>
    </location>
</feature>
<dbReference type="PROSITE" id="PS50108">
    <property type="entry name" value="CRIB"/>
    <property type="match status" value="1"/>
</dbReference>
<gene>
    <name evidence="3" type="ORF">BUALT_Bualt02G0203000</name>
</gene>
<evidence type="ECO:0000259" key="2">
    <source>
        <dbReference type="PROSITE" id="PS50108"/>
    </source>
</evidence>
<evidence type="ECO:0000256" key="1">
    <source>
        <dbReference type="SAM" id="MobiDB-lite"/>
    </source>
</evidence>
<organism evidence="3 4">
    <name type="scientific">Buddleja alternifolia</name>
    <dbReference type="NCBI Taxonomy" id="168488"/>
    <lineage>
        <taxon>Eukaryota</taxon>
        <taxon>Viridiplantae</taxon>
        <taxon>Streptophyta</taxon>
        <taxon>Embryophyta</taxon>
        <taxon>Tracheophyta</taxon>
        <taxon>Spermatophyta</taxon>
        <taxon>Magnoliopsida</taxon>
        <taxon>eudicotyledons</taxon>
        <taxon>Gunneridae</taxon>
        <taxon>Pentapetalae</taxon>
        <taxon>asterids</taxon>
        <taxon>lamiids</taxon>
        <taxon>Lamiales</taxon>
        <taxon>Scrophulariaceae</taxon>
        <taxon>Buddlejeae</taxon>
        <taxon>Buddleja</taxon>
    </lineage>
</organism>
<dbReference type="InterPro" id="IPR036936">
    <property type="entry name" value="CRIB_dom_sf"/>
</dbReference>
<dbReference type="SMART" id="SM00285">
    <property type="entry name" value="PBD"/>
    <property type="match status" value="1"/>
</dbReference>
<dbReference type="PANTHER" id="PTHR46325">
    <property type="entry name" value="CRIB DOMAIN-CONTAINING PROTEIN RIC8"/>
    <property type="match status" value="1"/>
</dbReference>
<protein>
    <recommendedName>
        <fullName evidence="2">CRIB domain-containing protein</fullName>
    </recommendedName>
</protein>
<dbReference type="PANTHER" id="PTHR46325:SF20">
    <property type="entry name" value="CRIB DOMAIN-CONTAINING PROTEIN RIC10"/>
    <property type="match status" value="1"/>
</dbReference>
<feature type="compositionally biased region" description="Basic residues" evidence="1">
    <location>
        <begin position="132"/>
        <end position="141"/>
    </location>
</feature>
<comment type="caution">
    <text evidence="3">The sequence shown here is derived from an EMBL/GenBank/DDBJ whole genome shotgun (WGS) entry which is preliminary data.</text>
</comment>
<evidence type="ECO:0000313" key="4">
    <source>
        <dbReference type="Proteomes" id="UP000826271"/>
    </source>
</evidence>